<reference evidence="2 3" key="1">
    <citation type="submission" date="2016-11" db="EMBL/GenBank/DDBJ databases">
        <authorList>
            <person name="Jaros S."/>
            <person name="Januszkiewicz K."/>
            <person name="Wedrychowicz H."/>
        </authorList>
    </citation>
    <scope>NUCLEOTIDE SEQUENCE [LARGE SCALE GENOMIC DNA]</scope>
    <source>
        <strain evidence="2 3">DSM 12906</strain>
    </source>
</reference>
<sequence>MAETHVSQSELSRLSGVRQPSISQFLSGRIEMSDEMLDRLLSCLGYRLEVVRRSVRVELDRSHLRSWSLHRQLATHLDPNALDGWVPTVHRNLERLRSTAQGEPHVSNLDRWERLIEQRDVPGLRLVMTGLDTDSVQMREVSPLGGLMSQEERAKVLRLVGP</sequence>
<dbReference type="InterPro" id="IPR001387">
    <property type="entry name" value="Cro/C1-type_HTH"/>
</dbReference>
<evidence type="ECO:0000313" key="3">
    <source>
        <dbReference type="Proteomes" id="UP000184512"/>
    </source>
</evidence>
<gene>
    <name evidence="2" type="ORF">SAMN02745244_03612</name>
</gene>
<feature type="domain" description="HTH cro/C1-type" evidence="1">
    <location>
        <begin position="7"/>
        <end position="51"/>
    </location>
</feature>
<dbReference type="EMBL" id="FQZG01000112">
    <property type="protein sequence ID" value="SHJ93695.1"/>
    <property type="molecule type" value="Genomic_DNA"/>
</dbReference>
<accession>A0A1M6NDB2</accession>
<dbReference type="Pfam" id="PF01381">
    <property type="entry name" value="HTH_3"/>
    <property type="match status" value="1"/>
</dbReference>
<protein>
    <submittedName>
        <fullName evidence="2">Helix-turn-helix</fullName>
    </submittedName>
</protein>
<dbReference type="Gene3D" id="1.10.260.40">
    <property type="entry name" value="lambda repressor-like DNA-binding domains"/>
    <property type="match status" value="1"/>
</dbReference>
<evidence type="ECO:0000259" key="1">
    <source>
        <dbReference type="PROSITE" id="PS50943"/>
    </source>
</evidence>
<dbReference type="GO" id="GO:0003677">
    <property type="term" value="F:DNA binding"/>
    <property type="evidence" value="ECO:0007669"/>
    <property type="project" value="InterPro"/>
</dbReference>
<dbReference type="STRING" id="1123357.SAMN02745244_03612"/>
<evidence type="ECO:0000313" key="2">
    <source>
        <dbReference type="EMBL" id="SHJ93695.1"/>
    </source>
</evidence>
<name>A0A1M6NDB2_9ACTN</name>
<dbReference type="OrthoDB" id="4543699at2"/>
<dbReference type="CDD" id="cd00093">
    <property type="entry name" value="HTH_XRE"/>
    <property type="match status" value="1"/>
</dbReference>
<dbReference type="SUPFAM" id="SSF47413">
    <property type="entry name" value="lambda repressor-like DNA-binding domains"/>
    <property type="match status" value="1"/>
</dbReference>
<organism evidence="2 3">
    <name type="scientific">Tessaracoccus bendigoensis DSM 12906</name>
    <dbReference type="NCBI Taxonomy" id="1123357"/>
    <lineage>
        <taxon>Bacteria</taxon>
        <taxon>Bacillati</taxon>
        <taxon>Actinomycetota</taxon>
        <taxon>Actinomycetes</taxon>
        <taxon>Propionibacteriales</taxon>
        <taxon>Propionibacteriaceae</taxon>
        <taxon>Tessaracoccus</taxon>
    </lineage>
</organism>
<proteinExistence type="predicted"/>
<dbReference type="AlphaFoldDB" id="A0A1M6NDB2"/>
<keyword evidence="3" id="KW-1185">Reference proteome</keyword>
<dbReference type="Proteomes" id="UP000184512">
    <property type="component" value="Unassembled WGS sequence"/>
</dbReference>
<dbReference type="InterPro" id="IPR010982">
    <property type="entry name" value="Lambda_DNA-bd_dom_sf"/>
</dbReference>
<dbReference type="PROSITE" id="PS50943">
    <property type="entry name" value="HTH_CROC1"/>
    <property type="match status" value="1"/>
</dbReference>